<feature type="transmembrane region" description="Helical" evidence="1">
    <location>
        <begin position="111"/>
        <end position="130"/>
    </location>
</feature>
<dbReference type="EMBL" id="JNBS01001303">
    <property type="protein sequence ID" value="OQS01991.1"/>
    <property type="molecule type" value="Genomic_DNA"/>
</dbReference>
<protein>
    <submittedName>
        <fullName evidence="2">Uncharacterized protein</fullName>
    </submittedName>
</protein>
<keyword evidence="3" id="KW-1185">Reference proteome</keyword>
<evidence type="ECO:0000313" key="2">
    <source>
        <dbReference type="EMBL" id="OQS01991.1"/>
    </source>
</evidence>
<feature type="transmembrane region" description="Helical" evidence="1">
    <location>
        <begin position="67"/>
        <end position="91"/>
    </location>
</feature>
<keyword evidence="1" id="KW-0812">Transmembrane</keyword>
<proteinExistence type="predicted"/>
<accession>A0A1V9ZVJ5</accession>
<evidence type="ECO:0000256" key="1">
    <source>
        <dbReference type="SAM" id="Phobius"/>
    </source>
</evidence>
<dbReference type="Proteomes" id="UP000243217">
    <property type="component" value="Unassembled WGS sequence"/>
</dbReference>
<keyword evidence="1" id="KW-0472">Membrane</keyword>
<dbReference type="Gene3D" id="1.20.1740.10">
    <property type="entry name" value="Amino acid/polyamine transporter I"/>
    <property type="match status" value="1"/>
</dbReference>
<reference evidence="2 3" key="1">
    <citation type="journal article" date="2014" name="Genome Biol. Evol.">
        <title>The secreted proteins of Achlya hypogyna and Thraustotheca clavata identify the ancestral oomycete secretome and reveal gene acquisitions by horizontal gene transfer.</title>
        <authorList>
            <person name="Misner I."/>
            <person name="Blouin N."/>
            <person name="Leonard G."/>
            <person name="Richards T.A."/>
            <person name="Lane C.E."/>
        </authorList>
    </citation>
    <scope>NUCLEOTIDE SEQUENCE [LARGE SCALE GENOMIC DNA]</scope>
    <source>
        <strain evidence="2 3">ATCC 34112</strain>
    </source>
</reference>
<name>A0A1V9ZVJ5_9STRA</name>
<keyword evidence="1" id="KW-1133">Transmembrane helix</keyword>
<evidence type="ECO:0000313" key="3">
    <source>
        <dbReference type="Proteomes" id="UP000243217"/>
    </source>
</evidence>
<dbReference type="STRING" id="74557.A0A1V9ZVJ5"/>
<organism evidence="2 3">
    <name type="scientific">Thraustotheca clavata</name>
    <dbReference type="NCBI Taxonomy" id="74557"/>
    <lineage>
        <taxon>Eukaryota</taxon>
        <taxon>Sar</taxon>
        <taxon>Stramenopiles</taxon>
        <taxon>Oomycota</taxon>
        <taxon>Saprolegniomycetes</taxon>
        <taxon>Saprolegniales</taxon>
        <taxon>Achlyaceae</taxon>
        <taxon>Thraustotheca</taxon>
    </lineage>
</organism>
<sequence length="154" mass="16471">MLYVIDIDNNLDSLLVTYRQPIHGAYGLIQAFSSATWLYVGLEALNTAGDDVVDIRTIVPTAQRYELYTIFTTGILSVVIAAGMPLGVLQLPSVACTTNFGSMAIFGMSDSASILLAIPSCFATCFGFIFGSTKLLASLAGSNLLSPNFRLLLF</sequence>
<gene>
    <name evidence="2" type="ORF">THRCLA_21536</name>
</gene>
<comment type="caution">
    <text evidence="2">The sequence shown here is derived from an EMBL/GenBank/DDBJ whole genome shotgun (WGS) entry which is preliminary data.</text>
</comment>
<dbReference type="AlphaFoldDB" id="A0A1V9ZVJ5"/>